<dbReference type="PANTHER" id="PTHR48000">
    <property type="entry name" value="OS09G0431300 PROTEIN"/>
    <property type="match status" value="1"/>
</dbReference>
<accession>A0A0E0M9C4</accession>
<feature type="domain" description="HTH myb-type" evidence="7">
    <location>
        <begin position="1"/>
        <end position="55"/>
    </location>
</feature>
<organism evidence="8">
    <name type="scientific">Oryza punctata</name>
    <name type="common">Red rice</name>
    <dbReference type="NCBI Taxonomy" id="4537"/>
    <lineage>
        <taxon>Eukaryota</taxon>
        <taxon>Viridiplantae</taxon>
        <taxon>Streptophyta</taxon>
        <taxon>Embryophyta</taxon>
        <taxon>Tracheophyta</taxon>
        <taxon>Spermatophyta</taxon>
        <taxon>Magnoliopsida</taxon>
        <taxon>Liliopsida</taxon>
        <taxon>Poales</taxon>
        <taxon>Poaceae</taxon>
        <taxon>BOP clade</taxon>
        <taxon>Oryzoideae</taxon>
        <taxon>Oryzeae</taxon>
        <taxon>Oryzinae</taxon>
        <taxon>Oryza</taxon>
    </lineage>
</organism>
<dbReference type="eggNOG" id="KOG0048">
    <property type="taxonomic scope" value="Eukaryota"/>
</dbReference>
<reference evidence="8" key="2">
    <citation type="submission" date="2018-05" db="EMBL/GenBank/DDBJ databases">
        <title>OpunRS2 (Oryza punctata Reference Sequence Version 2).</title>
        <authorList>
            <person name="Zhang J."/>
            <person name="Kudrna D."/>
            <person name="Lee S."/>
            <person name="Talag J."/>
            <person name="Welchert J."/>
            <person name="Wing R.A."/>
        </authorList>
    </citation>
    <scope>NUCLEOTIDE SEQUENCE [LARGE SCALE GENOMIC DNA]</scope>
</reference>
<evidence type="ECO:0000259" key="7">
    <source>
        <dbReference type="PROSITE" id="PS51294"/>
    </source>
</evidence>
<dbReference type="Proteomes" id="UP000026962">
    <property type="component" value="Chromosome 10"/>
</dbReference>
<dbReference type="Gramene" id="OPUNC10G13240.1">
    <property type="protein sequence ID" value="OPUNC10G13240.1"/>
    <property type="gene ID" value="OPUNC10G13240"/>
</dbReference>
<dbReference type="SUPFAM" id="SSF46689">
    <property type="entry name" value="Homeodomain-like"/>
    <property type="match status" value="1"/>
</dbReference>
<dbReference type="Pfam" id="PF00249">
    <property type="entry name" value="Myb_DNA-binding"/>
    <property type="match status" value="2"/>
</dbReference>
<evidence type="ECO:0000256" key="5">
    <source>
        <dbReference type="SAM" id="MobiDB-lite"/>
    </source>
</evidence>
<dbReference type="InterPro" id="IPR009057">
    <property type="entry name" value="Homeodomain-like_sf"/>
</dbReference>
<evidence type="ECO:0000313" key="9">
    <source>
        <dbReference type="Proteomes" id="UP000026962"/>
    </source>
</evidence>
<evidence type="ECO:0000256" key="3">
    <source>
        <dbReference type="ARBA" id="ARBA00023125"/>
    </source>
</evidence>
<evidence type="ECO:0000259" key="6">
    <source>
        <dbReference type="PROSITE" id="PS50090"/>
    </source>
</evidence>
<evidence type="ECO:0000313" key="8">
    <source>
        <dbReference type="EnsemblPlants" id="OPUNC10G13240.1"/>
    </source>
</evidence>
<dbReference type="HOGENOM" id="CLU_060836_0_0_1"/>
<protein>
    <submittedName>
        <fullName evidence="8">Uncharacterized protein</fullName>
    </submittedName>
</protein>
<sequence>MKKGKWSKEEDDLIKNHMEKYGIGRSWQALSDALGLRRCGRSCRSRWLNYLRPGLKHGDFSPSEERIICKMYSKRGSSWSAIAAQLPGRTDLAVKNYWNSTLKKRFPATAAAATTARSPAASASATTSSDDDDDVDDAIPPGLALVVSSEGGSTTTNAAAGELTPYSVSSPTAIADAAEEEEEPIAAVPISTCILALPPPPPPPPPKPSDATGGEVSIPCFPFSPLPFIEPDLPELTWTTDLDDIAAGFTAAAAAAADDDDDACRYPKRPLPITPDSPRLPKLPSITGFDDVQSFLSWFDD</sequence>
<proteinExistence type="predicted"/>
<feature type="domain" description="HTH myb-type" evidence="7">
    <location>
        <begin position="56"/>
        <end position="106"/>
    </location>
</feature>
<feature type="domain" description="Myb-like" evidence="6">
    <location>
        <begin position="1"/>
        <end position="51"/>
    </location>
</feature>
<feature type="domain" description="Myb-like" evidence="6">
    <location>
        <begin position="52"/>
        <end position="102"/>
    </location>
</feature>
<dbReference type="Gene3D" id="1.10.10.60">
    <property type="entry name" value="Homeodomain-like"/>
    <property type="match status" value="2"/>
</dbReference>
<evidence type="ECO:0000256" key="1">
    <source>
        <dbReference type="ARBA" id="ARBA00022737"/>
    </source>
</evidence>
<dbReference type="InterPro" id="IPR017930">
    <property type="entry name" value="Myb_dom"/>
</dbReference>
<keyword evidence="1" id="KW-0677">Repeat</keyword>
<keyword evidence="9" id="KW-1185">Reference proteome</keyword>
<name>A0A0E0M9C4_ORYPU</name>
<dbReference type="PROSITE" id="PS51294">
    <property type="entry name" value="HTH_MYB"/>
    <property type="match status" value="2"/>
</dbReference>
<dbReference type="SMART" id="SM00717">
    <property type="entry name" value="SANT"/>
    <property type="match status" value="2"/>
</dbReference>
<keyword evidence="2" id="KW-0805">Transcription regulation</keyword>
<evidence type="ECO:0000256" key="4">
    <source>
        <dbReference type="ARBA" id="ARBA00023163"/>
    </source>
</evidence>
<keyword evidence="4" id="KW-0804">Transcription</keyword>
<feature type="region of interest" description="Disordered" evidence="5">
    <location>
        <begin position="113"/>
        <end position="140"/>
    </location>
</feature>
<dbReference type="InterPro" id="IPR001005">
    <property type="entry name" value="SANT/Myb"/>
</dbReference>
<dbReference type="AlphaFoldDB" id="A0A0E0M9C4"/>
<dbReference type="GO" id="GO:0003677">
    <property type="term" value="F:DNA binding"/>
    <property type="evidence" value="ECO:0007669"/>
    <property type="project" value="UniProtKB-KW"/>
</dbReference>
<dbReference type="STRING" id="4537.A0A0E0M9C4"/>
<keyword evidence="3" id="KW-0238">DNA-binding</keyword>
<dbReference type="EnsemblPlants" id="OPUNC10G13240.1">
    <property type="protein sequence ID" value="OPUNC10G13240.1"/>
    <property type="gene ID" value="OPUNC10G13240"/>
</dbReference>
<reference evidence="8" key="1">
    <citation type="submission" date="2015-04" db="UniProtKB">
        <authorList>
            <consortium name="EnsemblPlants"/>
        </authorList>
    </citation>
    <scope>IDENTIFICATION</scope>
</reference>
<dbReference type="OMA" id="ERIICEM"/>
<dbReference type="CDD" id="cd00167">
    <property type="entry name" value="SANT"/>
    <property type="match status" value="1"/>
</dbReference>
<evidence type="ECO:0000256" key="2">
    <source>
        <dbReference type="ARBA" id="ARBA00023015"/>
    </source>
</evidence>
<dbReference type="PANTHER" id="PTHR48000:SF6">
    <property type="entry name" value="TRANSCRIPTION FACTOR MYB36"/>
    <property type="match status" value="1"/>
</dbReference>
<feature type="compositionally biased region" description="Low complexity" evidence="5">
    <location>
        <begin position="113"/>
        <end position="128"/>
    </location>
</feature>
<dbReference type="PROSITE" id="PS50090">
    <property type="entry name" value="MYB_LIKE"/>
    <property type="match status" value="2"/>
</dbReference>